<evidence type="ECO:0000256" key="3">
    <source>
        <dbReference type="ARBA" id="ARBA00022989"/>
    </source>
</evidence>
<keyword evidence="8" id="KW-1185">Reference proteome</keyword>
<protein>
    <recommendedName>
        <fullName evidence="6">Late embryogenesis abundant protein LEA-2 subgroup domain-containing protein</fullName>
    </recommendedName>
</protein>
<accession>A0AAN9SAI2</accession>
<dbReference type="PANTHER" id="PTHR31415">
    <property type="entry name" value="OS05G0367900 PROTEIN"/>
    <property type="match status" value="1"/>
</dbReference>
<keyword evidence="2 5" id="KW-0812">Transmembrane</keyword>
<reference evidence="7 8" key="1">
    <citation type="submission" date="2024-01" db="EMBL/GenBank/DDBJ databases">
        <title>The genomes of 5 underutilized Papilionoideae crops provide insights into root nodulation and disease resistanc.</title>
        <authorList>
            <person name="Jiang F."/>
        </authorList>
    </citation>
    <scope>NUCLEOTIDE SEQUENCE [LARGE SCALE GENOMIC DNA]</scope>
    <source>
        <strain evidence="7">DUOXIRENSHENG_FW03</strain>
        <tissue evidence="7">Leaves</tissue>
    </source>
</reference>
<organism evidence="7 8">
    <name type="scientific">Psophocarpus tetragonolobus</name>
    <name type="common">Winged bean</name>
    <name type="synonym">Dolichos tetragonolobus</name>
    <dbReference type="NCBI Taxonomy" id="3891"/>
    <lineage>
        <taxon>Eukaryota</taxon>
        <taxon>Viridiplantae</taxon>
        <taxon>Streptophyta</taxon>
        <taxon>Embryophyta</taxon>
        <taxon>Tracheophyta</taxon>
        <taxon>Spermatophyta</taxon>
        <taxon>Magnoliopsida</taxon>
        <taxon>eudicotyledons</taxon>
        <taxon>Gunneridae</taxon>
        <taxon>Pentapetalae</taxon>
        <taxon>rosids</taxon>
        <taxon>fabids</taxon>
        <taxon>Fabales</taxon>
        <taxon>Fabaceae</taxon>
        <taxon>Papilionoideae</taxon>
        <taxon>50 kb inversion clade</taxon>
        <taxon>NPAAA clade</taxon>
        <taxon>indigoferoid/millettioid clade</taxon>
        <taxon>Phaseoleae</taxon>
        <taxon>Psophocarpus</taxon>
    </lineage>
</organism>
<keyword evidence="4 5" id="KW-0472">Membrane</keyword>
<dbReference type="GO" id="GO:0005886">
    <property type="term" value="C:plasma membrane"/>
    <property type="evidence" value="ECO:0007669"/>
    <property type="project" value="TreeGrafter"/>
</dbReference>
<dbReference type="Pfam" id="PF03168">
    <property type="entry name" value="LEA_2"/>
    <property type="match status" value="1"/>
</dbReference>
<feature type="domain" description="Late embryogenesis abundant protein LEA-2 subgroup" evidence="6">
    <location>
        <begin position="173"/>
        <end position="275"/>
    </location>
</feature>
<dbReference type="InterPro" id="IPR044839">
    <property type="entry name" value="NDR1-like"/>
</dbReference>
<dbReference type="PANTHER" id="PTHR31415:SF61">
    <property type="entry name" value="LATE EMBRYOGENESIS ABUNDANT PROTEIN"/>
    <property type="match status" value="1"/>
</dbReference>
<dbReference type="InterPro" id="IPR004864">
    <property type="entry name" value="LEA_2"/>
</dbReference>
<sequence length="309" mass="35550">MNSHFTLHVLPNPHTLFLHYIDTTPHHTYTVLNTQQKQKETSLKNPHFLSPLHLTKSLFPKPQRSQISNRITMSQLNGAYYGPSIPPPRNSYQRPSRGGCGCLSCCCGCIFNCIISLICKLLVTVLIIVAIVALLFWFIVRPNVVKYYVNDATLTQFSYDTYETLHYDLALNVSIRNPNRRVGIYYDQVQALGLYQDLQFGNQTLGPFFQHTKNTTFLTPLFKGQHLTPLSSDQVSVFDKDKGSGVYPIDFKLFLTVRFKFLFFKSPSVNPRIRCELHVPLKSRNSTASPNAAFQTVECDWDYKKWWIR</sequence>
<keyword evidence="3 5" id="KW-1133">Transmembrane helix</keyword>
<dbReference type="Proteomes" id="UP001386955">
    <property type="component" value="Unassembled WGS sequence"/>
</dbReference>
<dbReference type="GO" id="GO:0009506">
    <property type="term" value="C:plasmodesma"/>
    <property type="evidence" value="ECO:0007669"/>
    <property type="project" value="TreeGrafter"/>
</dbReference>
<evidence type="ECO:0000256" key="4">
    <source>
        <dbReference type="ARBA" id="ARBA00023136"/>
    </source>
</evidence>
<dbReference type="EMBL" id="JAYMYS010000005">
    <property type="protein sequence ID" value="KAK7392668.1"/>
    <property type="molecule type" value="Genomic_DNA"/>
</dbReference>
<dbReference type="GO" id="GO:0098542">
    <property type="term" value="P:defense response to other organism"/>
    <property type="evidence" value="ECO:0007669"/>
    <property type="project" value="InterPro"/>
</dbReference>
<comment type="subcellular location">
    <subcellularLocation>
        <location evidence="1">Membrane</location>
        <topology evidence="1">Single-pass membrane protein</topology>
    </subcellularLocation>
</comment>
<evidence type="ECO:0000313" key="8">
    <source>
        <dbReference type="Proteomes" id="UP001386955"/>
    </source>
</evidence>
<gene>
    <name evidence="7" type="ORF">VNO78_21112</name>
</gene>
<comment type="caution">
    <text evidence="7">The sequence shown here is derived from an EMBL/GenBank/DDBJ whole genome shotgun (WGS) entry which is preliminary data.</text>
</comment>
<evidence type="ECO:0000256" key="2">
    <source>
        <dbReference type="ARBA" id="ARBA00022692"/>
    </source>
</evidence>
<evidence type="ECO:0000256" key="1">
    <source>
        <dbReference type="ARBA" id="ARBA00004167"/>
    </source>
</evidence>
<evidence type="ECO:0000259" key="6">
    <source>
        <dbReference type="Pfam" id="PF03168"/>
    </source>
</evidence>
<evidence type="ECO:0000256" key="5">
    <source>
        <dbReference type="SAM" id="Phobius"/>
    </source>
</evidence>
<feature type="transmembrane region" description="Helical" evidence="5">
    <location>
        <begin position="114"/>
        <end position="140"/>
    </location>
</feature>
<dbReference type="AlphaFoldDB" id="A0AAN9SAI2"/>
<proteinExistence type="predicted"/>
<name>A0AAN9SAI2_PSOTE</name>
<evidence type="ECO:0000313" key="7">
    <source>
        <dbReference type="EMBL" id="KAK7392668.1"/>
    </source>
</evidence>